<evidence type="ECO:0000256" key="5">
    <source>
        <dbReference type="ARBA" id="ARBA00022884"/>
    </source>
</evidence>
<dbReference type="SUPFAM" id="SSF81891">
    <property type="entry name" value="Poly A polymerase C-terminal region-like"/>
    <property type="match status" value="1"/>
</dbReference>
<comment type="caution">
    <text evidence="7">The sequence shown here is derived from an EMBL/GenBank/DDBJ whole genome shotgun (WGS) entry which is preliminary data.</text>
</comment>
<keyword evidence="5" id="KW-0694">RNA-binding</keyword>
<dbReference type="GO" id="GO:0003723">
    <property type="term" value="F:RNA binding"/>
    <property type="evidence" value="ECO:0007669"/>
    <property type="project" value="UniProtKB-KW"/>
</dbReference>
<organism evidence="7 8">
    <name type="scientific">Ligilactobacillus salivarius</name>
    <dbReference type="NCBI Taxonomy" id="1624"/>
    <lineage>
        <taxon>Bacteria</taxon>
        <taxon>Bacillati</taxon>
        <taxon>Bacillota</taxon>
        <taxon>Bacilli</taxon>
        <taxon>Lactobacillales</taxon>
        <taxon>Lactobacillaceae</taxon>
        <taxon>Ligilactobacillus</taxon>
    </lineage>
</organism>
<feature type="non-terminal residue" evidence="7">
    <location>
        <position position="1"/>
    </location>
</feature>
<name>A0A7X2STI8_9LACO</name>
<proteinExistence type="predicted"/>
<evidence type="ECO:0000313" key="8">
    <source>
        <dbReference type="Proteomes" id="UP000467635"/>
    </source>
</evidence>
<evidence type="ECO:0000256" key="3">
    <source>
        <dbReference type="ARBA" id="ARBA00022723"/>
    </source>
</evidence>
<sequence length="46" mass="5191">QEAGIKPGKIMGEILNKLEKEIVFGNIINDKEILIENAKKLLEEKV</sequence>
<dbReference type="Gene3D" id="1.10.246.80">
    <property type="match status" value="1"/>
</dbReference>
<evidence type="ECO:0000313" key="7">
    <source>
        <dbReference type="EMBL" id="MSE09564.1"/>
    </source>
</evidence>
<dbReference type="GO" id="GO:0004810">
    <property type="term" value="F:CCA tRNA nucleotidyltransferase activity"/>
    <property type="evidence" value="ECO:0007669"/>
    <property type="project" value="UniProtKB-EC"/>
</dbReference>
<keyword evidence="3" id="KW-0479">Metal-binding</keyword>
<dbReference type="Proteomes" id="UP000467635">
    <property type="component" value="Unassembled WGS sequence"/>
</dbReference>
<evidence type="ECO:0000259" key="6">
    <source>
        <dbReference type="Pfam" id="PF13735"/>
    </source>
</evidence>
<accession>A0A7X2STI8</accession>
<dbReference type="GO" id="GO:0008033">
    <property type="term" value="P:tRNA processing"/>
    <property type="evidence" value="ECO:0007669"/>
    <property type="project" value="UniProtKB-KW"/>
</dbReference>
<dbReference type="EMBL" id="WKKX01000983">
    <property type="protein sequence ID" value="MSE09564.1"/>
    <property type="molecule type" value="Genomic_DNA"/>
</dbReference>
<evidence type="ECO:0000256" key="4">
    <source>
        <dbReference type="ARBA" id="ARBA00022842"/>
    </source>
</evidence>
<keyword evidence="7" id="KW-0808">Transferase</keyword>
<reference evidence="7 8" key="1">
    <citation type="submission" date="2019-11" db="EMBL/GenBank/DDBJ databases">
        <title>Draft Genome Sequence of Plant Growth-Promoting Rhizosphere-Associated Bacteria.</title>
        <authorList>
            <person name="Vasilyev I.Y."/>
            <person name="Radchenko V."/>
            <person name="Ilnitskaya E.V."/>
        </authorList>
    </citation>
    <scope>NUCLEOTIDE SEQUENCE [LARGE SCALE GENOMIC DNA]</scope>
    <source>
        <strain evidence="7 8">VRA_01-1sq_f</strain>
    </source>
</reference>
<feature type="domain" description="CCA-adding enzyme C-terminal" evidence="6">
    <location>
        <begin position="1"/>
        <end position="38"/>
    </location>
</feature>
<dbReference type="InterPro" id="IPR032810">
    <property type="entry name" value="CCA-adding_enz_C"/>
</dbReference>
<dbReference type="AlphaFoldDB" id="A0A7X2STI8"/>
<dbReference type="GO" id="GO:0046872">
    <property type="term" value="F:metal ion binding"/>
    <property type="evidence" value="ECO:0007669"/>
    <property type="project" value="UniProtKB-KW"/>
</dbReference>
<gene>
    <name evidence="7" type="ORF">GKC33_13050</name>
</gene>
<keyword evidence="2 7" id="KW-0548">Nucleotidyltransferase</keyword>
<keyword evidence="4" id="KW-0460">Magnesium</keyword>
<evidence type="ECO:0000256" key="2">
    <source>
        <dbReference type="ARBA" id="ARBA00022695"/>
    </source>
</evidence>
<protein>
    <submittedName>
        <fullName evidence="7">CCA tRNA nucleotidyltransferase</fullName>
        <ecNumber evidence="7">2.7.7.72</ecNumber>
    </submittedName>
</protein>
<dbReference type="Pfam" id="PF13735">
    <property type="entry name" value="tRNA_NucTran2_2"/>
    <property type="match status" value="1"/>
</dbReference>
<keyword evidence="1" id="KW-0819">tRNA processing</keyword>
<dbReference type="EC" id="2.7.7.72" evidence="7"/>
<evidence type="ECO:0000256" key="1">
    <source>
        <dbReference type="ARBA" id="ARBA00022694"/>
    </source>
</evidence>